<gene>
    <name evidence="1" type="ORF">SNEC2469_LOCUS30476</name>
</gene>
<dbReference type="OrthoDB" id="10387650at2759"/>
<organism evidence="1 2">
    <name type="scientific">Symbiodinium necroappetens</name>
    <dbReference type="NCBI Taxonomy" id="1628268"/>
    <lineage>
        <taxon>Eukaryota</taxon>
        <taxon>Sar</taxon>
        <taxon>Alveolata</taxon>
        <taxon>Dinophyceae</taxon>
        <taxon>Suessiales</taxon>
        <taxon>Symbiodiniaceae</taxon>
        <taxon>Symbiodinium</taxon>
    </lineage>
</organism>
<keyword evidence="2" id="KW-1185">Reference proteome</keyword>
<dbReference type="EMBL" id="CAJNJA010071251">
    <property type="protein sequence ID" value="CAE7903186.1"/>
    <property type="molecule type" value="Genomic_DNA"/>
</dbReference>
<reference evidence="1" key="1">
    <citation type="submission" date="2021-02" db="EMBL/GenBank/DDBJ databases">
        <authorList>
            <person name="Dougan E. K."/>
            <person name="Rhodes N."/>
            <person name="Thang M."/>
            <person name="Chan C."/>
        </authorList>
    </citation>
    <scope>NUCLEOTIDE SEQUENCE</scope>
</reference>
<accession>A0A813BE06</accession>
<evidence type="ECO:0000313" key="1">
    <source>
        <dbReference type="EMBL" id="CAE7903186.1"/>
    </source>
</evidence>
<proteinExistence type="predicted"/>
<name>A0A813BE06_9DINO</name>
<dbReference type="Proteomes" id="UP000601435">
    <property type="component" value="Unassembled WGS sequence"/>
</dbReference>
<evidence type="ECO:0000313" key="2">
    <source>
        <dbReference type="Proteomes" id="UP000601435"/>
    </source>
</evidence>
<dbReference type="InterPro" id="IPR014845">
    <property type="entry name" value="GYD/TTHA1554"/>
</dbReference>
<dbReference type="AlphaFoldDB" id="A0A813BE06"/>
<protein>
    <recommendedName>
        <fullName evidence="3">GYD domain-containing protein</fullName>
    </recommendedName>
</protein>
<sequence length="107" mass="11802">MPTYIMLSTLTDEGRKTLKARPDRLKSVNDEVEDMGARVRAQYAVLGGYDFVNVIDAPSNEVMARISMELGSRGTIKITTLPGMPIEEFLNNMAAAPPRKTEVKGDQ</sequence>
<comment type="caution">
    <text evidence="1">The sequence shown here is derived from an EMBL/GenBank/DDBJ whole genome shotgun (WGS) entry which is preliminary data.</text>
</comment>
<dbReference type="Pfam" id="PF08734">
    <property type="entry name" value="GYD"/>
    <property type="match status" value="1"/>
</dbReference>
<evidence type="ECO:0008006" key="3">
    <source>
        <dbReference type="Google" id="ProtNLM"/>
    </source>
</evidence>